<protein>
    <submittedName>
        <fullName evidence="3">Uncharacterized protein</fullName>
    </submittedName>
</protein>
<reference evidence="3 4" key="1">
    <citation type="submission" date="2020-04" db="EMBL/GenBank/DDBJ databases">
        <authorList>
            <person name="Alioto T."/>
            <person name="Alioto T."/>
            <person name="Gomez Garrido J."/>
        </authorList>
    </citation>
    <scope>NUCLEOTIDE SEQUENCE [LARGE SCALE GENOMIC DNA]</scope>
</reference>
<dbReference type="EMBL" id="CADEPI010000408">
    <property type="protein sequence ID" value="CAB3385363.1"/>
    <property type="molecule type" value="Genomic_DNA"/>
</dbReference>
<evidence type="ECO:0000256" key="2">
    <source>
        <dbReference type="SAM" id="SignalP"/>
    </source>
</evidence>
<keyword evidence="4" id="KW-1185">Reference proteome</keyword>
<gene>
    <name evidence="3" type="ORF">CLODIP_2_CD01117</name>
</gene>
<feature type="compositionally biased region" description="Low complexity" evidence="1">
    <location>
        <begin position="88"/>
        <end position="105"/>
    </location>
</feature>
<evidence type="ECO:0000313" key="3">
    <source>
        <dbReference type="EMBL" id="CAB3385363.1"/>
    </source>
</evidence>
<evidence type="ECO:0000256" key="1">
    <source>
        <dbReference type="SAM" id="MobiDB-lite"/>
    </source>
</evidence>
<dbReference type="AlphaFoldDB" id="A0A8S1DXP4"/>
<dbReference type="Proteomes" id="UP000494165">
    <property type="component" value="Unassembled WGS sequence"/>
</dbReference>
<sequence length="177" mass="18982">MGAAKLFVLLVVAVCVHAAVLWEDQNEKEISIQEIRPAPVGNVGVNNKNSLRAKPQAVKKSKKQAPKLPSKKQAPKLPSKKLTKNKPKNNNGQKKGAKTTTTKLVKSTKRPAQDLTVRTGKTKPVTVTAALVTITPITQEPLPTLDPVVMQVQEDNLGQSGVQGFNVIPGDLLFGPS</sequence>
<name>A0A8S1DXP4_9INSE</name>
<feature type="region of interest" description="Disordered" evidence="1">
    <location>
        <begin position="39"/>
        <end position="112"/>
    </location>
</feature>
<feature type="chain" id="PRO_5035943033" evidence="2">
    <location>
        <begin position="19"/>
        <end position="177"/>
    </location>
</feature>
<organism evidence="3 4">
    <name type="scientific">Cloeon dipterum</name>
    <dbReference type="NCBI Taxonomy" id="197152"/>
    <lineage>
        <taxon>Eukaryota</taxon>
        <taxon>Metazoa</taxon>
        <taxon>Ecdysozoa</taxon>
        <taxon>Arthropoda</taxon>
        <taxon>Hexapoda</taxon>
        <taxon>Insecta</taxon>
        <taxon>Pterygota</taxon>
        <taxon>Palaeoptera</taxon>
        <taxon>Ephemeroptera</taxon>
        <taxon>Pisciforma</taxon>
        <taxon>Baetidae</taxon>
        <taxon>Cloeon</taxon>
    </lineage>
</organism>
<proteinExistence type="predicted"/>
<feature type="signal peptide" evidence="2">
    <location>
        <begin position="1"/>
        <end position="18"/>
    </location>
</feature>
<feature type="compositionally biased region" description="Basic residues" evidence="1">
    <location>
        <begin position="57"/>
        <end position="87"/>
    </location>
</feature>
<accession>A0A8S1DXP4</accession>
<comment type="caution">
    <text evidence="3">The sequence shown here is derived from an EMBL/GenBank/DDBJ whole genome shotgun (WGS) entry which is preliminary data.</text>
</comment>
<keyword evidence="2" id="KW-0732">Signal</keyword>
<evidence type="ECO:0000313" key="4">
    <source>
        <dbReference type="Proteomes" id="UP000494165"/>
    </source>
</evidence>